<keyword evidence="3" id="KW-1185">Reference proteome</keyword>
<dbReference type="Proteomes" id="UP000664859">
    <property type="component" value="Unassembled WGS sequence"/>
</dbReference>
<evidence type="ECO:0000256" key="1">
    <source>
        <dbReference type="SAM" id="Phobius"/>
    </source>
</evidence>
<gene>
    <name evidence="2" type="ORF">JKP88DRAFT_350605</name>
</gene>
<feature type="transmembrane region" description="Helical" evidence="1">
    <location>
        <begin position="20"/>
        <end position="40"/>
    </location>
</feature>
<name>A0A836C9N1_9STRA</name>
<proteinExistence type="predicted"/>
<reference evidence="2" key="1">
    <citation type="submission" date="2021-02" db="EMBL/GenBank/DDBJ databases">
        <title>First Annotated Genome of the Yellow-green Alga Tribonema minus.</title>
        <authorList>
            <person name="Mahan K.M."/>
        </authorList>
    </citation>
    <scope>NUCLEOTIDE SEQUENCE</scope>
    <source>
        <strain evidence="2">UTEX B ZZ1240</strain>
    </source>
</reference>
<evidence type="ECO:0000313" key="2">
    <source>
        <dbReference type="EMBL" id="KAG5177759.1"/>
    </source>
</evidence>
<protein>
    <submittedName>
        <fullName evidence="2">Uncharacterized protein</fullName>
    </submittedName>
</protein>
<evidence type="ECO:0000313" key="3">
    <source>
        <dbReference type="Proteomes" id="UP000664859"/>
    </source>
</evidence>
<feature type="transmembrane region" description="Helical" evidence="1">
    <location>
        <begin position="46"/>
        <end position="70"/>
    </location>
</feature>
<sequence>MKHLMNLALGTALNRGSRLWLLSGLVHVFAAVRALLGMPALDTEQLIGMVGGGGASAFFRLGGVYGGGALKSKAWIYINKYGQEEGMARFCQFYKEVKHAATIDLPADKKSMGKGKGRACNLNDPLPFPSHCQRS</sequence>
<accession>A0A836C9N1</accession>
<dbReference type="AlphaFoldDB" id="A0A836C9N1"/>
<organism evidence="2 3">
    <name type="scientific">Tribonema minus</name>
    <dbReference type="NCBI Taxonomy" id="303371"/>
    <lineage>
        <taxon>Eukaryota</taxon>
        <taxon>Sar</taxon>
        <taxon>Stramenopiles</taxon>
        <taxon>Ochrophyta</taxon>
        <taxon>PX clade</taxon>
        <taxon>Xanthophyceae</taxon>
        <taxon>Tribonematales</taxon>
        <taxon>Tribonemataceae</taxon>
        <taxon>Tribonema</taxon>
    </lineage>
</organism>
<keyword evidence="1" id="KW-0812">Transmembrane</keyword>
<keyword evidence="1" id="KW-0472">Membrane</keyword>
<comment type="caution">
    <text evidence="2">The sequence shown here is derived from an EMBL/GenBank/DDBJ whole genome shotgun (WGS) entry which is preliminary data.</text>
</comment>
<keyword evidence="1" id="KW-1133">Transmembrane helix</keyword>
<dbReference type="EMBL" id="JAFCMP010000522">
    <property type="protein sequence ID" value="KAG5177759.1"/>
    <property type="molecule type" value="Genomic_DNA"/>
</dbReference>